<protein>
    <submittedName>
        <fullName evidence="1">Uncharacterized protein</fullName>
    </submittedName>
</protein>
<gene>
    <name evidence="1" type="ORF">VDAG_07582</name>
</gene>
<dbReference type="Proteomes" id="UP000001611">
    <property type="component" value="Unassembled WGS sequence"/>
</dbReference>
<evidence type="ECO:0000313" key="1">
    <source>
        <dbReference type="EMBL" id="EGY16418.1"/>
    </source>
</evidence>
<keyword evidence="2" id="KW-1185">Reference proteome</keyword>
<dbReference type="GeneID" id="20709045"/>
<name>G2XC04_VERDV</name>
<dbReference type="HOGENOM" id="CLU_2225216_0_0_1"/>
<reference evidence="2" key="2">
    <citation type="journal article" date="2011" name="PLoS Pathog.">
        <title>Comparative genomics yields insights into niche adaptation of plant vascular wilt pathogens.</title>
        <authorList>
            <person name="Klosterman S.J."/>
            <person name="Subbarao K.V."/>
            <person name="Kang S."/>
            <person name="Veronese P."/>
            <person name="Gold S.E."/>
            <person name="Thomma B.P.H.J."/>
            <person name="Chen Z."/>
            <person name="Henrissat B."/>
            <person name="Lee Y.-H."/>
            <person name="Park J."/>
            <person name="Garcia-Pedrajas M.D."/>
            <person name="Barbara D.J."/>
            <person name="Anchieta A."/>
            <person name="de Jonge R."/>
            <person name="Santhanam P."/>
            <person name="Maruthachalam K."/>
            <person name="Atallah Z."/>
            <person name="Amyotte S.G."/>
            <person name="Paz Z."/>
            <person name="Inderbitzin P."/>
            <person name="Hayes R.J."/>
            <person name="Heiman D.I."/>
            <person name="Young S."/>
            <person name="Zeng Q."/>
            <person name="Engels R."/>
            <person name="Galagan J."/>
            <person name="Cuomo C.A."/>
            <person name="Dobinson K.F."/>
            <person name="Ma L.-J."/>
        </authorList>
    </citation>
    <scope>NUCLEOTIDE SEQUENCE [LARGE SCALE GENOMIC DNA]</scope>
    <source>
        <strain evidence="2">VdLs.17 / ATCC MYA-4575 / FGSC 10137</strain>
    </source>
</reference>
<proteinExistence type="predicted"/>
<dbReference type="KEGG" id="vda:VDAG_07582"/>
<sequence length="106" mass="12357">MANNLAVKQDMHDWKRPLGNRDGWNSPDFRFEVTLDRIDHGSDGEEEYSETTDIFDKQRLEVLDALLAHPDIDVTARDTLNAVLPHYIRHRNGVLTRPREAARKEY</sequence>
<accession>G2XC04</accession>
<dbReference type="RefSeq" id="XP_009654782.1">
    <property type="nucleotide sequence ID" value="XM_009656487.1"/>
</dbReference>
<evidence type="ECO:0000313" key="2">
    <source>
        <dbReference type="Proteomes" id="UP000001611"/>
    </source>
</evidence>
<dbReference type="EMBL" id="DS572711">
    <property type="protein sequence ID" value="EGY16418.1"/>
    <property type="molecule type" value="Genomic_DNA"/>
</dbReference>
<dbReference type="InParanoid" id="G2XC04"/>
<reference evidence="1 2" key="1">
    <citation type="submission" date="2008-03" db="EMBL/GenBank/DDBJ databases">
        <title>The Genome Sequence of Verticillium dahliae VdLs.17.</title>
        <authorList>
            <consortium name="The Broad Institute Genome Sequencing Platform"/>
            <person name="Ma L.-J.J."/>
            <person name="Klosterman S.J."/>
            <person name="Subbarao K."/>
            <person name="Dobinson K."/>
            <person name="Veronese P."/>
            <person name="Kang S."/>
            <person name="Gold S.E."/>
            <person name="Young S."/>
            <person name="Jaffe D."/>
            <person name="Gnerre S."/>
            <person name="Berlin A."/>
            <person name="Heiman D."/>
            <person name="Hepburn T."/>
            <person name="Sykes S."/>
            <person name="Alvarado L."/>
            <person name="Kodira C.D."/>
            <person name="Lander E."/>
            <person name="Galagan J."/>
            <person name="Nusbaum C."/>
            <person name="Birren B."/>
        </authorList>
    </citation>
    <scope>NUCLEOTIDE SEQUENCE [LARGE SCALE GENOMIC DNA]</scope>
    <source>
        <strain evidence="2">VdLs.17 / ATCC MYA-4575 / FGSC 10137</strain>
    </source>
</reference>
<dbReference type="AlphaFoldDB" id="G2XC04"/>
<organism evidence="1 2">
    <name type="scientific">Verticillium dahliae (strain VdLs.17 / ATCC MYA-4575 / FGSC 10137)</name>
    <name type="common">Verticillium wilt</name>
    <dbReference type="NCBI Taxonomy" id="498257"/>
    <lineage>
        <taxon>Eukaryota</taxon>
        <taxon>Fungi</taxon>
        <taxon>Dikarya</taxon>
        <taxon>Ascomycota</taxon>
        <taxon>Pezizomycotina</taxon>
        <taxon>Sordariomycetes</taxon>
        <taxon>Hypocreomycetidae</taxon>
        <taxon>Glomerellales</taxon>
        <taxon>Plectosphaerellaceae</taxon>
        <taxon>Verticillium</taxon>
    </lineage>
</organism>